<name>A0A3D9XD80_PARVE</name>
<evidence type="ECO:0000256" key="1">
    <source>
        <dbReference type="SAM" id="MobiDB-lite"/>
    </source>
</evidence>
<reference evidence="4 5" key="1">
    <citation type="submission" date="2018-08" db="EMBL/GenBank/DDBJ databases">
        <title>Genomic Encyclopedia of Archaeal and Bacterial Type Strains, Phase II (KMG-II): from individual species to whole genera.</title>
        <authorList>
            <person name="Goeker M."/>
        </authorList>
    </citation>
    <scope>NUCLEOTIDE SEQUENCE [LARGE SCALE GENOMIC DNA]</scope>
    <source>
        <strain evidence="2 5">DSM 17099</strain>
        <strain evidence="3 4">DSM 582</strain>
    </source>
</reference>
<organism evidence="2 5">
    <name type="scientific">Paracoccus versutus</name>
    <name type="common">Thiobacillus versutus</name>
    <dbReference type="NCBI Taxonomy" id="34007"/>
    <lineage>
        <taxon>Bacteria</taxon>
        <taxon>Pseudomonadati</taxon>
        <taxon>Pseudomonadota</taxon>
        <taxon>Alphaproteobacteria</taxon>
        <taxon>Rhodobacterales</taxon>
        <taxon>Paracoccaceae</taxon>
        <taxon>Paracoccus</taxon>
    </lineage>
</organism>
<dbReference type="EMBL" id="QTUJ01000003">
    <property type="protein sequence ID" value="REF68507.1"/>
    <property type="molecule type" value="Genomic_DNA"/>
</dbReference>
<dbReference type="Proteomes" id="UP000256794">
    <property type="component" value="Unassembled WGS sequence"/>
</dbReference>
<dbReference type="InterPro" id="IPR025427">
    <property type="entry name" value="DUF4160"/>
</dbReference>
<accession>A0A3D9XD80</accession>
<accession>A0A3E0B7T6</accession>
<dbReference type="RefSeq" id="WP_181180967.1">
    <property type="nucleotide sequence ID" value="NZ_CP035284.1"/>
</dbReference>
<feature type="region of interest" description="Disordered" evidence="1">
    <location>
        <begin position="58"/>
        <end position="80"/>
    </location>
</feature>
<evidence type="ECO:0000313" key="5">
    <source>
        <dbReference type="Proteomes" id="UP000256941"/>
    </source>
</evidence>
<dbReference type="EMBL" id="QUMX01000064">
    <property type="protein sequence ID" value="REG28324.1"/>
    <property type="molecule type" value="Genomic_DNA"/>
</dbReference>
<dbReference type="Pfam" id="PF13711">
    <property type="entry name" value="DUF4160"/>
    <property type="match status" value="1"/>
</dbReference>
<keyword evidence="4" id="KW-1185">Reference proteome</keyword>
<dbReference type="AlphaFoldDB" id="A0A3D9XD80"/>
<comment type="caution">
    <text evidence="2">The sequence shown here is derived from an EMBL/GenBank/DDBJ whole genome shotgun (WGS) entry which is preliminary data.</text>
</comment>
<evidence type="ECO:0000313" key="3">
    <source>
        <dbReference type="EMBL" id="REG28324.1"/>
    </source>
</evidence>
<dbReference type="Proteomes" id="UP000256941">
    <property type="component" value="Unassembled WGS sequence"/>
</dbReference>
<proteinExistence type="predicted"/>
<sequence>MVTIHRAHGLRIVIYTDDHEPAHVHVFGDGHAKINLAGPEGGPELVWAEDMKRNELRRDGCRDRTQGRISGTMERDTWLT</sequence>
<protein>
    <submittedName>
        <fullName evidence="2">Uncharacterized protein DUF4160</fullName>
    </submittedName>
</protein>
<evidence type="ECO:0000313" key="4">
    <source>
        <dbReference type="Proteomes" id="UP000256794"/>
    </source>
</evidence>
<gene>
    <name evidence="3" type="ORF">ATH84_10649</name>
    <name evidence="2" type="ORF">BDD41_3560</name>
</gene>
<evidence type="ECO:0000313" key="2">
    <source>
        <dbReference type="EMBL" id="REF68507.1"/>
    </source>
</evidence>